<dbReference type="Proteomes" id="UP001251528">
    <property type="component" value="Unassembled WGS sequence"/>
</dbReference>
<dbReference type="EMBL" id="JASWJB010000256">
    <property type="protein sequence ID" value="KAK2592623.1"/>
    <property type="molecule type" value="Genomic_DNA"/>
</dbReference>
<organism evidence="4 5">
    <name type="scientific">Conoideocrella luteorostrata</name>
    <dbReference type="NCBI Taxonomy" id="1105319"/>
    <lineage>
        <taxon>Eukaryota</taxon>
        <taxon>Fungi</taxon>
        <taxon>Dikarya</taxon>
        <taxon>Ascomycota</taxon>
        <taxon>Pezizomycotina</taxon>
        <taxon>Sordariomycetes</taxon>
        <taxon>Hypocreomycetidae</taxon>
        <taxon>Hypocreales</taxon>
        <taxon>Clavicipitaceae</taxon>
        <taxon>Conoideocrella</taxon>
    </lineage>
</organism>
<evidence type="ECO:0000256" key="2">
    <source>
        <dbReference type="SAM" id="MobiDB-lite"/>
    </source>
</evidence>
<sequence length="539" mass="59966">MAGVFFPGDGVGEEGSSELPDPAPCISAGKACPPTGARRIACEQCHKAKEKCEFFSNQKSCFRCLRLQKTCRSRLKARMGRRPVAPAFPYGAHAIINLAPRARRHKSQDQSSNFVELELSDTYSASSYTVAGECVPKPRIFGPSWMEELHDTDIFAQLLVGNKTVRTIFANEEGFFNAHRRFMLGKSFTADFYSAALLVFRHSPYILTDGYCALVGSLATACQNRETEELYHLGLVSGARCLRYLTTITPSVAKLGHAAVVITLGQILLAYNALLPRGFSTRTITRGTLSSIRGWYPLLHQRQELDAITIAPVLVDTVDCLIRRDMPVLRFPSTGRCIVDRFAGIASSLLPLLYDLCECSYQMKHMNPTIQSISSDHNGAIWDRYSEIEQKIAAWKPTIPPDFFAKYTASEVAIMLANATSYRLASLLIIHRLRFPLGYGDDTASRYAEAILEELSPTKVWPCNGATGLGFDFPLMVAMIEVPSAGKETFIAFNAIRLMERQSKDILKLVERISKARESGYSGLWFDFVDEWFSGDILP</sequence>
<keyword evidence="5" id="KW-1185">Reference proteome</keyword>
<dbReference type="AlphaFoldDB" id="A0AAJ0CIT3"/>
<evidence type="ECO:0000313" key="5">
    <source>
        <dbReference type="Proteomes" id="UP001251528"/>
    </source>
</evidence>
<evidence type="ECO:0000313" key="4">
    <source>
        <dbReference type="EMBL" id="KAK2592623.1"/>
    </source>
</evidence>
<keyword evidence="1" id="KW-0539">Nucleus</keyword>
<dbReference type="CDD" id="cd00067">
    <property type="entry name" value="GAL4"/>
    <property type="match status" value="1"/>
</dbReference>
<gene>
    <name evidence="4" type="ORF">QQS21_009688</name>
</gene>
<evidence type="ECO:0000259" key="3">
    <source>
        <dbReference type="PROSITE" id="PS00463"/>
    </source>
</evidence>
<comment type="caution">
    <text evidence="4">The sequence shown here is derived from an EMBL/GenBank/DDBJ whole genome shotgun (WGS) entry which is preliminary data.</text>
</comment>
<accession>A0AAJ0CIT3</accession>
<dbReference type="GO" id="GO:0000981">
    <property type="term" value="F:DNA-binding transcription factor activity, RNA polymerase II-specific"/>
    <property type="evidence" value="ECO:0007669"/>
    <property type="project" value="InterPro"/>
</dbReference>
<protein>
    <recommendedName>
        <fullName evidence="3">Zn(2)-C6 fungal-type domain-containing protein</fullName>
    </recommendedName>
</protein>
<dbReference type="GO" id="GO:0008270">
    <property type="term" value="F:zinc ion binding"/>
    <property type="evidence" value="ECO:0007669"/>
    <property type="project" value="InterPro"/>
</dbReference>
<feature type="domain" description="Zn(2)-C6 fungal-type" evidence="3">
    <location>
        <begin position="41"/>
        <end position="71"/>
    </location>
</feature>
<dbReference type="InterPro" id="IPR001138">
    <property type="entry name" value="Zn2Cys6_DnaBD"/>
</dbReference>
<evidence type="ECO:0000256" key="1">
    <source>
        <dbReference type="ARBA" id="ARBA00023242"/>
    </source>
</evidence>
<reference evidence="4" key="1">
    <citation type="submission" date="2023-06" db="EMBL/GenBank/DDBJ databases">
        <title>Conoideocrella luteorostrata (Hypocreales: Clavicipitaceae), a potential biocontrol fungus for elongate hemlock scale in United States Christmas tree production areas.</title>
        <authorList>
            <person name="Barrett H."/>
            <person name="Lovett B."/>
            <person name="Macias A.M."/>
            <person name="Stajich J.E."/>
            <person name="Kasson M.T."/>
        </authorList>
    </citation>
    <scope>NUCLEOTIDE SEQUENCE</scope>
    <source>
        <strain evidence="4">ARSEF 14590</strain>
    </source>
</reference>
<proteinExistence type="predicted"/>
<feature type="region of interest" description="Disordered" evidence="2">
    <location>
        <begin position="1"/>
        <end position="20"/>
    </location>
</feature>
<name>A0AAJ0CIT3_9HYPO</name>
<dbReference type="PROSITE" id="PS00463">
    <property type="entry name" value="ZN2_CY6_FUNGAL_1"/>
    <property type="match status" value="1"/>
</dbReference>